<protein>
    <submittedName>
        <fullName evidence="2">Telomerase reverse transcriptase</fullName>
    </submittedName>
</protein>
<dbReference type="Proteomes" id="UP000887579">
    <property type="component" value="Unplaced"/>
</dbReference>
<sequence>MEVSTVKYSPDVDAWEYLKIINRVLLAVTKSNSFGFGIHNLKQFGHQLRMFAARNSTVKNFYCFSGDINNCFPAIEHDFLTKCLNEMIPNNGPFIYAKYWVTLNNGKSFYKPTVGYKTLADAKMNLEKTCKIVTDSSRDMKRITKTELLETIQRYAMKNVFKFENKIYRCHRGVPQGSALSTLLCKIYLAQMEKKLFFNLSNIQNGYELFGDKALFLRYVDDYLLFSIDKTLAEDIIQKLVQDSKNYSMKLNEEKTVMTSNLSHLKNSQTSLSKCRFIEAAERINW</sequence>
<dbReference type="WBParaSite" id="ES5_v2.g22076.t1">
    <property type="protein sequence ID" value="ES5_v2.g22076.t1"/>
    <property type="gene ID" value="ES5_v2.g22076"/>
</dbReference>
<proteinExistence type="predicted"/>
<reference evidence="2" key="1">
    <citation type="submission" date="2022-11" db="UniProtKB">
        <authorList>
            <consortium name="WormBaseParasite"/>
        </authorList>
    </citation>
    <scope>IDENTIFICATION</scope>
</reference>
<evidence type="ECO:0000313" key="1">
    <source>
        <dbReference type="Proteomes" id="UP000887579"/>
    </source>
</evidence>
<name>A0AC34FXM7_9BILA</name>
<accession>A0AC34FXM7</accession>
<evidence type="ECO:0000313" key="2">
    <source>
        <dbReference type="WBParaSite" id="ES5_v2.g22076.t1"/>
    </source>
</evidence>
<organism evidence="1 2">
    <name type="scientific">Panagrolaimus sp. ES5</name>
    <dbReference type="NCBI Taxonomy" id="591445"/>
    <lineage>
        <taxon>Eukaryota</taxon>
        <taxon>Metazoa</taxon>
        <taxon>Ecdysozoa</taxon>
        <taxon>Nematoda</taxon>
        <taxon>Chromadorea</taxon>
        <taxon>Rhabditida</taxon>
        <taxon>Tylenchina</taxon>
        <taxon>Panagrolaimomorpha</taxon>
        <taxon>Panagrolaimoidea</taxon>
        <taxon>Panagrolaimidae</taxon>
        <taxon>Panagrolaimus</taxon>
    </lineage>
</organism>